<organism evidence="9 10">
    <name type="scientific">Phormidesmis priestleyi ULC007</name>
    <dbReference type="NCBI Taxonomy" id="1920490"/>
    <lineage>
        <taxon>Bacteria</taxon>
        <taxon>Bacillati</taxon>
        <taxon>Cyanobacteriota</taxon>
        <taxon>Cyanophyceae</taxon>
        <taxon>Leptolyngbyales</taxon>
        <taxon>Leptolyngbyaceae</taxon>
        <taxon>Phormidesmis</taxon>
    </lineage>
</organism>
<dbReference type="PIRSF" id="PIRSF500217">
    <property type="entry name" value="AlgI"/>
    <property type="match status" value="1"/>
</dbReference>
<keyword evidence="10" id="KW-1185">Reference proteome</keyword>
<keyword evidence="6 7" id="KW-0472">Membrane</keyword>
<evidence type="ECO:0000256" key="5">
    <source>
        <dbReference type="ARBA" id="ARBA00022989"/>
    </source>
</evidence>
<evidence type="ECO:0000313" key="9">
    <source>
        <dbReference type="EMBL" id="PSB19285.1"/>
    </source>
</evidence>
<feature type="transmembrane region" description="Helical" evidence="8">
    <location>
        <begin position="476"/>
        <end position="492"/>
    </location>
</feature>
<dbReference type="InterPro" id="IPR028362">
    <property type="entry name" value="AlgI"/>
</dbReference>
<evidence type="ECO:0000256" key="4">
    <source>
        <dbReference type="ARBA" id="ARBA00022692"/>
    </source>
</evidence>
<feature type="transmembrane region" description="Helical" evidence="8">
    <location>
        <begin position="381"/>
        <end position="407"/>
    </location>
</feature>
<dbReference type="OrthoDB" id="9805788at2"/>
<feature type="transmembrane region" description="Helical" evidence="8">
    <location>
        <begin position="7"/>
        <end position="23"/>
    </location>
</feature>
<evidence type="ECO:0000256" key="3">
    <source>
        <dbReference type="ARBA" id="ARBA00022475"/>
    </source>
</evidence>
<dbReference type="InterPro" id="IPR004299">
    <property type="entry name" value="MBOAT_fam"/>
</dbReference>
<feature type="transmembrane region" description="Helical" evidence="8">
    <location>
        <begin position="29"/>
        <end position="53"/>
    </location>
</feature>
<dbReference type="GO" id="GO:0005886">
    <property type="term" value="C:plasma membrane"/>
    <property type="evidence" value="ECO:0007669"/>
    <property type="project" value="UniProtKB-SubCell"/>
</dbReference>
<keyword evidence="5 8" id="KW-1133">Transmembrane helix</keyword>
<keyword evidence="3 7" id="KW-1003">Cell membrane</keyword>
<feature type="transmembrane region" description="Helical" evidence="8">
    <location>
        <begin position="327"/>
        <end position="346"/>
    </location>
</feature>
<proteinExistence type="inferred from homology"/>
<protein>
    <submittedName>
        <fullName evidence="9">MBOAT family protein</fullName>
    </submittedName>
</protein>
<dbReference type="GO" id="GO:0042121">
    <property type="term" value="P:alginic acid biosynthetic process"/>
    <property type="evidence" value="ECO:0007669"/>
    <property type="project" value="InterPro"/>
</dbReference>
<dbReference type="GO" id="GO:0016746">
    <property type="term" value="F:acyltransferase activity"/>
    <property type="evidence" value="ECO:0007669"/>
    <property type="project" value="UniProtKB-KW"/>
</dbReference>
<dbReference type="PANTHER" id="PTHR13285">
    <property type="entry name" value="ACYLTRANSFERASE"/>
    <property type="match status" value="1"/>
</dbReference>
<keyword evidence="4 8" id="KW-0812">Transmembrane</keyword>
<reference evidence="9 10" key="1">
    <citation type="submission" date="2018-02" db="EMBL/GenBank/DDBJ databases">
        <authorList>
            <person name="Cohen D.B."/>
            <person name="Kent A.D."/>
        </authorList>
    </citation>
    <scope>NUCLEOTIDE SEQUENCE [LARGE SCALE GENOMIC DNA]</scope>
    <source>
        <strain evidence="9 10">ULC007</strain>
    </source>
</reference>
<evidence type="ECO:0000256" key="2">
    <source>
        <dbReference type="ARBA" id="ARBA00010323"/>
    </source>
</evidence>
<evidence type="ECO:0000256" key="6">
    <source>
        <dbReference type="ARBA" id="ARBA00023136"/>
    </source>
</evidence>
<feature type="transmembrane region" description="Helical" evidence="8">
    <location>
        <begin position="90"/>
        <end position="112"/>
    </location>
</feature>
<feature type="transmembrane region" description="Helical" evidence="8">
    <location>
        <begin position="443"/>
        <end position="464"/>
    </location>
</feature>
<dbReference type="InterPro" id="IPR051085">
    <property type="entry name" value="MB_O-acyltransferase"/>
</dbReference>
<dbReference type="Proteomes" id="UP000238634">
    <property type="component" value="Unassembled WGS sequence"/>
</dbReference>
<dbReference type="PIRSF" id="PIRSF016636">
    <property type="entry name" value="AlgI_DltB"/>
    <property type="match status" value="1"/>
</dbReference>
<keyword evidence="7" id="KW-0012">Acyltransferase</keyword>
<dbReference type="InterPro" id="IPR024194">
    <property type="entry name" value="Ac/AlaTfrase_AlgI/DltB"/>
</dbReference>
<dbReference type="EMBL" id="PVWG01000011">
    <property type="protein sequence ID" value="PSB19285.1"/>
    <property type="molecule type" value="Genomic_DNA"/>
</dbReference>
<comment type="subcellular location">
    <subcellularLocation>
        <location evidence="1">Cell membrane</location>
        <topology evidence="1">Multi-pass membrane protein</topology>
    </subcellularLocation>
</comment>
<dbReference type="STRING" id="1920490.GCA_001895925_04499"/>
<accession>A0A2T1DFP0</accession>
<dbReference type="RefSeq" id="WP_073071357.1">
    <property type="nucleotide sequence ID" value="NZ_MPPI01000011.1"/>
</dbReference>
<dbReference type="PANTHER" id="PTHR13285:SF18">
    <property type="entry name" value="PROTEIN-CYSTEINE N-PALMITOYLTRANSFERASE RASP"/>
    <property type="match status" value="1"/>
</dbReference>
<gene>
    <name evidence="9" type="ORF">C7B65_11980</name>
</gene>
<name>A0A2T1DFP0_9CYAN</name>
<reference evidence="9 10" key="2">
    <citation type="submission" date="2018-03" db="EMBL/GenBank/DDBJ databases">
        <title>The ancient ancestry and fast evolution of plastids.</title>
        <authorList>
            <person name="Moore K.R."/>
            <person name="Magnabosco C."/>
            <person name="Momper L."/>
            <person name="Gold D.A."/>
            <person name="Bosak T."/>
            <person name="Fournier G.P."/>
        </authorList>
    </citation>
    <scope>NUCLEOTIDE SEQUENCE [LARGE SCALE GENOMIC DNA]</scope>
    <source>
        <strain evidence="9 10">ULC007</strain>
    </source>
</reference>
<dbReference type="AlphaFoldDB" id="A0A2T1DFP0"/>
<evidence type="ECO:0000313" key="10">
    <source>
        <dbReference type="Proteomes" id="UP000238634"/>
    </source>
</evidence>
<evidence type="ECO:0000256" key="1">
    <source>
        <dbReference type="ARBA" id="ARBA00004651"/>
    </source>
</evidence>
<comment type="similarity">
    <text evidence="2 7">Belongs to the membrane-bound acyltransferase family.</text>
</comment>
<feature type="transmembrane region" description="Helical" evidence="8">
    <location>
        <begin position="143"/>
        <end position="161"/>
    </location>
</feature>
<dbReference type="Pfam" id="PF03062">
    <property type="entry name" value="MBOAT"/>
    <property type="match status" value="1"/>
</dbReference>
<evidence type="ECO:0000256" key="7">
    <source>
        <dbReference type="PIRNR" id="PIRNR016636"/>
    </source>
</evidence>
<evidence type="ECO:0000256" key="8">
    <source>
        <dbReference type="SAM" id="Phobius"/>
    </source>
</evidence>
<keyword evidence="7" id="KW-0808">Transferase</keyword>
<comment type="caution">
    <text evidence="9">The sequence shown here is derived from an EMBL/GenBank/DDBJ whole genome shotgun (WGS) entry which is preliminary data.</text>
</comment>
<sequence>MTFLSPLYGLFLLSVIGIYWSVQQSWLRSWLLFIASLVFYASLQAQYIPLLLAATWINFKLGQAIGAPPDWRIEDWQFAQQDWNRRRIKLLSVGVTINVLLLLSFKYLPFILSSVGTVLGWSSGFPAAKLSAQQGADWTTQHILVPLGLSFFCFESIAYLVDVYRGAPATQGFLKFASYKLFFAKLISGPIVRYHAFAGQLQSPKFPAIDQITEGLWLIACGAIKKGLIADRLDILVKLSFDNAQRAGSGNLWLAIVAYGLQLYLDFSGYVDVARGSALLLGINLPQNFDFPYFSTSIADFWRRWHITLGDWLRNYLYFPLGGSRRGLVRTCINLIIVMLIAGVWHGAAWGFVVWGGLHGVALAVHRLVDLRSRQSPQLENFWQTLPGIVIAWFTTQLMVFSAWIFFRLPNLRDSWVVVQRLVGQSADAQFAQKVYGEAIGLYPLQISLLLGAIVLAMGFAYLLNRGLKLQLTWHIKLFLVPLCLYAVWVLAPEGGSKYIYFDF</sequence>